<dbReference type="RefSeq" id="WP_066893201.1">
    <property type="nucleotide sequence ID" value="NZ_LZDN01000013.1"/>
</dbReference>
<evidence type="ECO:0000259" key="3">
    <source>
        <dbReference type="Pfam" id="PF01636"/>
    </source>
</evidence>
<evidence type="ECO:0000313" key="4">
    <source>
        <dbReference type="EMBL" id="OBX50551.1"/>
    </source>
</evidence>
<dbReference type="SUPFAM" id="SSF56112">
    <property type="entry name" value="Protein kinase-like (PK-like)"/>
    <property type="match status" value="1"/>
</dbReference>
<reference evidence="4 5" key="1">
    <citation type="submission" date="2016-06" db="EMBL/GenBank/DDBJ databases">
        <title>Draft genome of Moraxella nonliquefaciens CCUG 60284.</title>
        <authorList>
            <person name="Salva-Serra F."/>
            <person name="Engstrom-Jakobsson H."/>
            <person name="Thorell K."/>
            <person name="Gonzales-Siles L."/>
            <person name="Karlsson R."/>
            <person name="Boulund F."/>
            <person name="Engstrand L."/>
            <person name="Kristiansson E."/>
            <person name="Moore E."/>
        </authorList>
    </citation>
    <scope>NUCLEOTIDE SEQUENCE [LARGE SCALE GENOMIC DNA]</scope>
    <source>
        <strain evidence="4 5">CCUG 60284</strain>
    </source>
</reference>
<dbReference type="Proteomes" id="UP000092671">
    <property type="component" value="Unassembled WGS sequence"/>
</dbReference>
<dbReference type="Pfam" id="PF01636">
    <property type="entry name" value="APH"/>
    <property type="match status" value="1"/>
</dbReference>
<dbReference type="InterPro" id="IPR002575">
    <property type="entry name" value="Aminoglycoside_PTrfase"/>
</dbReference>
<organism evidence="4 5">
    <name type="scientific">Moraxella nonliquefaciens</name>
    <dbReference type="NCBI Taxonomy" id="478"/>
    <lineage>
        <taxon>Bacteria</taxon>
        <taxon>Pseudomonadati</taxon>
        <taxon>Pseudomonadota</taxon>
        <taxon>Gammaproteobacteria</taxon>
        <taxon>Moraxellales</taxon>
        <taxon>Moraxellaceae</taxon>
        <taxon>Moraxella</taxon>
    </lineage>
</organism>
<gene>
    <name evidence="4" type="ORF">A9Z60_08910</name>
</gene>
<evidence type="ECO:0000256" key="2">
    <source>
        <dbReference type="ARBA" id="ARBA00022840"/>
    </source>
</evidence>
<protein>
    <submittedName>
        <fullName evidence="4">Aminoglycoside phosphotransferase</fullName>
    </submittedName>
</protein>
<name>A0A1B8PJA8_MORNO</name>
<dbReference type="InterPro" id="IPR011009">
    <property type="entry name" value="Kinase-like_dom_sf"/>
</dbReference>
<keyword evidence="2" id="KW-0067">ATP-binding</keyword>
<evidence type="ECO:0000256" key="1">
    <source>
        <dbReference type="ARBA" id="ARBA00022741"/>
    </source>
</evidence>
<keyword evidence="4" id="KW-0808">Transferase</keyword>
<dbReference type="Gene3D" id="3.90.1200.10">
    <property type="match status" value="1"/>
</dbReference>
<dbReference type="Gene3D" id="3.30.200.20">
    <property type="entry name" value="Phosphorylase Kinase, domain 1"/>
    <property type="match status" value="1"/>
</dbReference>
<evidence type="ECO:0000313" key="5">
    <source>
        <dbReference type="Proteomes" id="UP000092671"/>
    </source>
</evidence>
<dbReference type="PANTHER" id="PTHR33540">
    <property type="entry name" value="TRNA THREONYLCARBAMOYLADENOSINE BIOSYNTHESIS PROTEIN TSAE"/>
    <property type="match status" value="1"/>
</dbReference>
<dbReference type="GO" id="GO:0016740">
    <property type="term" value="F:transferase activity"/>
    <property type="evidence" value="ECO:0007669"/>
    <property type="project" value="UniProtKB-KW"/>
</dbReference>
<accession>A0A1B8PJA8</accession>
<dbReference type="GO" id="GO:0005524">
    <property type="term" value="F:ATP binding"/>
    <property type="evidence" value="ECO:0007669"/>
    <property type="project" value="UniProtKB-KW"/>
</dbReference>
<proteinExistence type="predicted"/>
<keyword evidence="1" id="KW-0547">Nucleotide-binding</keyword>
<dbReference type="OrthoDB" id="9809275at2"/>
<sequence length="340" mass="39994">MTRHDEMMNFLNNHLSTEFSIASLAADASFRRYYRIHVKLDEHDKDEMTYLLMDAPPDKERVTEFVKVAGIISDALNVPNIIAQDITKGFLLLQDFGTTEFSHLIKDDKENMALYYQQAYETLIKLQNLDTNVDLPAYDDDKLNDEMNLFSQWFLPYINVVLTADDELLWEQLKKQVITDVQNQPKVIVHRDYHSRNLMQDKASDELGVIDFQDALIGADTYDLVSLVRDAYIDVDEIWVDEQIRTFYELKNPNMTLHDFTKNVNIMGVQRHLKVLGIFIRLYQRDGKERYLQNIPKVMNDLCHELNWLSEQGIHDIYTDFKEFIYQKILPTYNQVFISA</sequence>
<dbReference type="AlphaFoldDB" id="A0A1B8PJA8"/>
<dbReference type="PANTHER" id="PTHR33540:SF1">
    <property type="entry name" value="N-ACETYLMURAMATE_N-ACETYLGLUCOSAMINE KINASE"/>
    <property type="match status" value="1"/>
</dbReference>
<comment type="caution">
    <text evidence="4">The sequence shown here is derived from an EMBL/GenBank/DDBJ whole genome shotgun (WGS) entry which is preliminary data.</text>
</comment>
<dbReference type="EMBL" id="LZDN01000013">
    <property type="protein sequence ID" value="OBX50551.1"/>
    <property type="molecule type" value="Genomic_DNA"/>
</dbReference>
<feature type="domain" description="Aminoglycoside phosphotransferase" evidence="3">
    <location>
        <begin position="22"/>
        <end position="246"/>
    </location>
</feature>